<dbReference type="SUPFAM" id="SSF55729">
    <property type="entry name" value="Acyl-CoA N-acyltransferases (Nat)"/>
    <property type="match status" value="1"/>
</dbReference>
<reference evidence="3 5" key="2">
    <citation type="submission" date="2019-03" db="EMBL/GenBank/DDBJ databases">
        <title>Genomic Encyclopedia of Type Strains, Phase IV (KMG-IV): sequencing the most valuable type-strain genomes for metagenomic binning, comparative biology and taxonomic classification.</title>
        <authorList>
            <person name="Goeker M."/>
        </authorList>
    </citation>
    <scope>NUCLEOTIDE SEQUENCE [LARGE SCALE GENOMIC DNA]</scope>
    <source>
        <strain evidence="3 5">DSM 3764</strain>
    </source>
</reference>
<feature type="domain" description="N-acetyltransferase" evidence="1">
    <location>
        <begin position="9"/>
        <end position="163"/>
    </location>
</feature>
<protein>
    <submittedName>
        <fullName evidence="3">Ribosomal protein S18 acetylase RimI-like enzyme</fullName>
    </submittedName>
</protein>
<evidence type="ECO:0000313" key="3">
    <source>
        <dbReference type="EMBL" id="TCU85503.1"/>
    </source>
</evidence>
<dbReference type="Gene3D" id="3.40.630.30">
    <property type="match status" value="1"/>
</dbReference>
<sequence>MFNALPDGLSLRPARDSDSAFIASLYRSARPDLQCIDGDADLINSVVEQQYQVLQMGTGDHFPGAMHFIVEKTRSAVGVVMTDFGHNEVRIIFLALLPEVRGLGYGRGVLLGLQQASVQVKTPLAVVVWHNNPQARLLYQQLGFVLEEPGVMADKLVWYPQHSPARAGGVIS</sequence>
<dbReference type="OrthoDB" id="5525374at2"/>
<evidence type="ECO:0000313" key="2">
    <source>
        <dbReference type="EMBL" id="STR45049.1"/>
    </source>
</evidence>
<keyword evidence="5" id="KW-1185">Reference proteome</keyword>
<evidence type="ECO:0000259" key="1">
    <source>
        <dbReference type="PROSITE" id="PS51186"/>
    </source>
</evidence>
<dbReference type="EMBL" id="UGHR01000003">
    <property type="protein sequence ID" value="STR45049.1"/>
    <property type="molecule type" value="Genomic_DNA"/>
</dbReference>
<dbReference type="Pfam" id="PF13508">
    <property type="entry name" value="Acetyltransf_7"/>
    <property type="match status" value="1"/>
</dbReference>
<evidence type="ECO:0000313" key="5">
    <source>
        <dbReference type="Proteomes" id="UP000295794"/>
    </source>
</evidence>
<dbReference type="GO" id="GO:0016747">
    <property type="term" value="F:acyltransferase activity, transferring groups other than amino-acyl groups"/>
    <property type="evidence" value="ECO:0007669"/>
    <property type="project" value="InterPro"/>
</dbReference>
<reference evidence="2 4" key="1">
    <citation type="submission" date="2018-06" db="EMBL/GenBank/DDBJ databases">
        <authorList>
            <consortium name="Pathogen Informatics"/>
            <person name="Doyle S."/>
        </authorList>
    </citation>
    <scope>NUCLEOTIDE SEQUENCE [LARGE SCALE GENOMIC DNA]</scope>
    <source>
        <strain evidence="2 4">NCTC11159</strain>
    </source>
</reference>
<accession>A0A377SX14</accession>
<evidence type="ECO:0000313" key="4">
    <source>
        <dbReference type="Proteomes" id="UP000255108"/>
    </source>
</evidence>
<dbReference type="InterPro" id="IPR000182">
    <property type="entry name" value="GNAT_dom"/>
</dbReference>
<dbReference type="RefSeq" id="WP_115228768.1">
    <property type="nucleotide sequence ID" value="NZ_CAWOLO010000007.1"/>
</dbReference>
<dbReference type="InterPro" id="IPR016181">
    <property type="entry name" value="Acyl_CoA_acyltransferase"/>
</dbReference>
<name>A0A377SX14_9NEIS</name>
<organism evidence="2 4">
    <name type="scientific">Iodobacter fluviatilis</name>
    <dbReference type="NCBI Taxonomy" id="537"/>
    <lineage>
        <taxon>Bacteria</taxon>
        <taxon>Pseudomonadati</taxon>
        <taxon>Pseudomonadota</taxon>
        <taxon>Betaproteobacteria</taxon>
        <taxon>Neisseriales</taxon>
        <taxon>Chitinibacteraceae</taxon>
        <taxon>Iodobacter</taxon>
    </lineage>
</organism>
<dbReference type="PROSITE" id="PS51186">
    <property type="entry name" value="GNAT"/>
    <property type="match status" value="1"/>
</dbReference>
<gene>
    <name evidence="3" type="ORF">EV682_10713</name>
    <name evidence="2" type="ORF">NCTC11159_03595</name>
</gene>
<dbReference type="Proteomes" id="UP000255108">
    <property type="component" value="Unassembled WGS sequence"/>
</dbReference>
<dbReference type="AlphaFoldDB" id="A0A377SX14"/>
<dbReference type="Proteomes" id="UP000295794">
    <property type="component" value="Unassembled WGS sequence"/>
</dbReference>
<proteinExistence type="predicted"/>
<dbReference type="EMBL" id="SMBT01000007">
    <property type="protein sequence ID" value="TCU85503.1"/>
    <property type="molecule type" value="Genomic_DNA"/>
</dbReference>